<reference evidence="14" key="1">
    <citation type="journal article" date="2021" name="Sci. Rep.">
        <title>Diploid genomic architecture of Nitzschia inconspicua, an elite biomass production diatom.</title>
        <authorList>
            <person name="Oliver A."/>
            <person name="Podell S."/>
            <person name="Pinowska A."/>
            <person name="Traller J.C."/>
            <person name="Smith S.R."/>
            <person name="McClure R."/>
            <person name="Beliaev A."/>
            <person name="Bohutskyi P."/>
            <person name="Hill E.A."/>
            <person name="Rabines A."/>
            <person name="Zheng H."/>
            <person name="Allen L.Z."/>
            <person name="Kuo A."/>
            <person name="Grigoriev I.V."/>
            <person name="Allen A.E."/>
            <person name="Hazlebeck D."/>
            <person name="Allen E.E."/>
        </authorList>
    </citation>
    <scope>NUCLEOTIDE SEQUENCE</scope>
    <source>
        <strain evidence="14">Hildebrandi</strain>
    </source>
</reference>
<proteinExistence type="inferred from homology"/>
<dbReference type="GO" id="GO:0051119">
    <property type="term" value="F:sugar transmembrane transporter activity"/>
    <property type="evidence" value="ECO:0007669"/>
    <property type="project" value="InterPro"/>
</dbReference>
<evidence type="ECO:0000256" key="8">
    <source>
        <dbReference type="ARBA" id="ARBA00022692"/>
    </source>
</evidence>
<evidence type="ECO:0000256" key="1">
    <source>
        <dbReference type="ARBA" id="ARBA00004651"/>
    </source>
</evidence>
<reference evidence="14" key="2">
    <citation type="submission" date="2021-04" db="EMBL/GenBank/DDBJ databases">
        <authorList>
            <person name="Podell S."/>
        </authorList>
    </citation>
    <scope>NUCLEOTIDE SEQUENCE</scope>
    <source>
        <strain evidence="14">Hildebrandi</strain>
    </source>
</reference>
<feature type="transmembrane region" description="Helical" evidence="13">
    <location>
        <begin position="340"/>
        <end position="361"/>
    </location>
</feature>
<organism evidence="14 15">
    <name type="scientific">Nitzschia inconspicua</name>
    <dbReference type="NCBI Taxonomy" id="303405"/>
    <lineage>
        <taxon>Eukaryota</taxon>
        <taxon>Sar</taxon>
        <taxon>Stramenopiles</taxon>
        <taxon>Ochrophyta</taxon>
        <taxon>Bacillariophyta</taxon>
        <taxon>Bacillariophyceae</taxon>
        <taxon>Bacillariophycidae</taxon>
        <taxon>Bacillariales</taxon>
        <taxon>Bacillariaceae</taxon>
        <taxon>Nitzschia</taxon>
    </lineage>
</organism>
<keyword evidence="7" id="KW-0762">Sugar transport</keyword>
<feature type="transmembrane region" description="Helical" evidence="13">
    <location>
        <begin position="6"/>
        <end position="26"/>
    </location>
</feature>
<evidence type="ECO:0000313" key="14">
    <source>
        <dbReference type="EMBL" id="KAG7354992.1"/>
    </source>
</evidence>
<keyword evidence="6" id="KW-1003">Cell membrane</keyword>
<name>A0A9K3L3V3_9STRA</name>
<evidence type="ECO:0000256" key="3">
    <source>
        <dbReference type="ARBA" id="ARBA00007809"/>
    </source>
</evidence>
<protein>
    <recommendedName>
        <fullName evidence="4">Sugar transporter SWEET1</fullName>
    </recommendedName>
</protein>
<comment type="subcellular location">
    <subcellularLocation>
        <location evidence="1">Cell membrane</location>
        <topology evidence="1">Multi-pass membrane protein</topology>
    </subcellularLocation>
    <subcellularLocation>
        <location evidence="2">Golgi apparatus membrane</location>
        <topology evidence="2">Multi-pass membrane protein</topology>
    </subcellularLocation>
</comment>
<evidence type="ECO:0000256" key="10">
    <source>
        <dbReference type="ARBA" id="ARBA00022989"/>
    </source>
</evidence>
<keyword evidence="10 13" id="KW-1133">Transmembrane helix</keyword>
<evidence type="ECO:0000256" key="5">
    <source>
        <dbReference type="ARBA" id="ARBA00022448"/>
    </source>
</evidence>
<dbReference type="PANTHER" id="PTHR10791">
    <property type="entry name" value="RAG1-ACTIVATING PROTEIN 1"/>
    <property type="match status" value="1"/>
</dbReference>
<feature type="transmembrane region" description="Helical" evidence="13">
    <location>
        <begin position="279"/>
        <end position="303"/>
    </location>
</feature>
<dbReference type="EMBL" id="JAGRRH010000016">
    <property type="protein sequence ID" value="KAG7354992.1"/>
    <property type="molecule type" value="Genomic_DNA"/>
</dbReference>
<gene>
    <name evidence="14" type="ORF">IV203_004348</name>
</gene>
<evidence type="ECO:0000256" key="12">
    <source>
        <dbReference type="ARBA" id="ARBA00023136"/>
    </source>
</evidence>
<keyword evidence="12 13" id="KW-0472">Membrane</keyword>
<dbReference type="FunFam" id="1.20.1280.290:FF:000004">
    <property type="entry name" value="Sugar transporter SWEET"/>
    <property type="match status" value="1"/>
</dbReference>
<sequence>MASYDFILQVIFPTVGVLTSTFMNFAPFRAVLQAARKGTLEDLNPTPWCLMLGNCCGWLAYSFLLQNVYVFLPNASGFLLAIWLNIQAIKIQYENHRSVELQTGIINALEEVERSKNQTMNKESFTHIVEQVIVENAAPTVDMIDPITTAPIDKDGDGDRNSHKLSSNFTMGVYHSINNNESVGARANGDDGDDNDDNDGDFVEIESSDRALSFLGSGTIHEAAENVMDYASFVWEIAAQRSPAPASHELMVLAMSGFWLCIFTVVVFTESVWDEETRILILGITVNINLIFFYGAPLSKIAVVLETRCSKMIHVPTMICSLVNGTLWLVYGLGVEDYVIAVPNGLGAALGIVQMLLCLIFPRRSSRHYRSLGKGEENAGMIRSASSSTFSEIHQVSALLI</sequence>
<keyword evidence="11" id="KW-0333">Golgi apparatus</keyword>
<accession>A0A9K3L3V3</accession>
<dbReference type="InterPro" id="IPR047664">
    <property type="entry name" value="SWEET"/>
</dbReference>
<evidence type="ECO:0000256" key="2">
    <source>
        <dbReference type="ARBA" id="ARBA00004653"/>
    </source>
</evidence>
<dbReference type="Pfam" id="PF03083">
    <property type="entry name" value="MtN3_slv"/>
    <property type="match status" value="2"/>
</dbReference>
<evidence type="ECO:0000256" key="7">
    <source>
        <dbReference type="ARBA" id="ARBA00022597"/>
    </source>
</evidence>
<evidence type="ECO:0000256" key="11">
    <source>
        <dbReference type="ARBA" id="ARBA00023034"/>
    </source>
</evidence>
<dbReference type="InterPro" id="IPR004316">
    <property type="entry name" value="SWEET_rpt"/>
</dbReference>
<dbReference type="GO" id="GO:0005886">
    <property type="term" value="C:plasma membrane"/>
    <property type="evidence" value="ECO:0007669"/>
    <property type="project" value="UniProtKB-SubCell"/>
</dbReference>
<dbReference type="GO" id="GO:0000139">
    <property type="term" value="C:Golgi membrane"/>
    <property type="evidence" value="ECO:0007669"/>
    <property type="project" value="UniProtKB-SubCell"/>
</dbReference>
<dbReference type="Proteomes" id="UP000693970">
    <property type="component" value="Unassembled WGS sequence"/>
</dbReference>
<evidence type="ECO:0000313" key="15">
    <source>
        <dbReference type="Proteomes" id="UP000693970"/>
    </source>
</evidence>
<feature type="transmembrane region" description="Helical" evidence="13">
    <location>
        <begin position="315"/>
        <end position="334"/>
    </location>
</feature>
<dbReference type="OrthoDB" id="409725at2759"/>
<evidence type="ECO:0000256" key="9">
    <source>
        <dbReference type="ARBA" id="ARBA00022737"/>
    </source>
</evidence>
<dbReference type="PANTHER" id="PTHR10791:SF30">
    <property type="entry name" value="SUGAR TRANSPORTER SWEET1"/>
    <property type="match status" value="1"/>
</dbReference>
<comment type="similarity">
    <text evidence="3">Belongs to the SWEET sugar transporter family.</text>
</comment>
<feature type="transmembrane region" description="Helical" evidence="13">
    <location>
        <begin position="250"/>
        <end position="273"/>
    </location>
</feature>
<evidence type="ECO:0000256" key="4">
    <source>
        <dbReference type="ARBA" id="ARBA00021741"/>
    </source>
</evidence>
<keyword evidence="9" id="KW-0677">Repeat</keyword>
<dbReference type="AlphaFoldDB" id="A0A9K3L3V3"/>
<keyword evidence="8 13" id="KW-0812">Transmembrane</keyword>
<keyword evidence="5" id="KW-0813">Transport</keyword>
<evidence type="ECO:0000256" key="6">
    <source>
        <dbReference type="ARBA" id="ARBA00022475"/>
    </source>
</evidence>
<keyword evidence="15" id="KW-1185">Reference proteome</keyword>
<evidence type="ECO:0000256" key="13">
    <source>
        <dbReference type="SAM" id="Phobius"/>
    </source>
</evidence>
<comment type="caution">
    <text evidence="14">The sequence shown here is derived from an EMBL/GenBank/DDBJ whole genome shotgun (WGS) entry which is preliminary data.</text>
</comment>